<gene>
    <name evidence="2" type="ORF">AVDCRST_MAG93-9175</name>
</gene>
<dbReference type="EMBL" id="CADCTR010003076">
    <property type="protein sequence ID" value="CAA9381011.1"/>
    <property type="molecule type" value="Genomic_DNA"/>
</dbReference>
<dbReference type="InterPro" id="IPR002213">
    <property type="entry name" value="UDP_glucos_trans"/>
</dbReference>
<dbReference type="PANTHER" id="PTHR48050">
    <property type="entry name" value="STEROL 3-BETA-GLUCOSYLTRANSFERASE"/>
    <property type="match status" value="1"/>
</dbReference>
<feature type="domain" description="Erythromycin biosynthesis protein CIII-like C-terminal" evidence="1">
    <location>
        <begin position="173"/>
        <end position="281"/>
    </location>
</feature>
<dbReference type="FunFam" id="3.40.50.2000:FF:000009">
    <property type="entry name" value="Sterol 3-beta-glucosyltransferase UGT80A2"/>
    <property type="match status" value="1"/>
</dbReference>
<dbReference type="InterPro" id="IPR010610">
    <property type="entry name" value="EryCIII-like_C"/>
</dbReference>
<organism evidence="2">
    <name type="scientific">uncultured Chloroflexia bacterium</name>
    <dbReference type="NCBI Taxonomy" id="1672391"/>
    <lineage>
        <taxon>Bacteria</taxon>
        <taxon>Bacillati</taxon>
        <taxon>Chloroflexota</taxon>
        <taxon>Chloroflexia</taxon>
        <taxon>environmental samples</taxon>
    </lineage>
</organism>
<dbReference type="Gene3D" id="3.40.50.2000">
    <property type="entry name" value="Glycogen Phosphorylase B"/>
    <property type="match status" value="1"/>
</dbReference>
<dbReference type="AlphaFoldDB" id="A0A6J4ND35"/>
<name>A0A6J4ND35_9CHLR</name>
<accession>A0A6J4ND35</accession>
<protein>
    <submittedName>
        <fullName evidence="2">UDP-glucose:sterol glucosyltransferase</fullName>
    </submittedName>
</protein>
<evidence type="ECO:0000259" key="1">
    <source>
        <dbReference type="Pfam" id="PF06722"/>
    </source>
</evidence>
<dbReference type="CDD" id="cd03784">
    <property type="entry name" value="GT1_Gtf-like"/>
    <property type="match status" value="1"/>
</dbReference>
<proteinExistence type="predicted"/>
<evidence type="ECO:0000313" key="2">
    <source>
        <dbReference type="EMBL" id="CAA9381011.1"/>
    </source>
</evidence>
<reference evidence="2" key="1">
    <citation type="submission" date="2020-02" db="EMBL/GenBank/DDBJ databases">
        <authorList>
            <person name="Meier V. D."/>
        </authorList>
    </citation>
    <scope>NUCLEOTIDE SEQUENCE</scope>
    <source>
        <strain evidence="2">AVDCRST_MAG93</strain>
    </source>
</reference>
<dbReference type="SUPFAM" id="SSF53756">
    <property type="entry name" value="UDP-Glycosyltransferase/glycogen phosphorylase"/>
    <property type="match status" value="1"/>
</dbReference>
<dbReference type="GO" id="GO:0016758">
    <property type="term" value="F:hexosyltransferase activity"/>
    <property type="evidence" value="ECO:0007669"/>
    <property type="project" value="UniProtKB-ARBA"/>
</dbReference>
<keyword evidence="2" id="KW-0808">Transferase</keyword>
<dbReference type="Pfam" id="PF06722">
    <property type="entry name" value="EryCIII-like_C"/>
    <property type="match status" value="1"/>
</dbReference>
<dbReference type="GO" id="GO:0017000">
    <property type="term" value="P:antibiotic biosynthetic process"/>
    <property type="evidence" value="ECO:0007669"/>
    <property type="project" value="UniProtKB-ARBA"/>
</dbReference>
<feature type="non-terminal residue" evidence="2">
    <location>
        <position position="1"/>
    </location>
</feature>
<dbReference type="PANTHER" id="PTHR48050:SF13">
    <property type="entry name" value="STEROL 3-BETA-GLUCOSYLTRANSFERASE UGT80A2"/>
    <property type="match status" value="1"/>
</dbReference>
<dbReference type="InterPro" id="IPR050426">
    <property type="entry name" value="Glycosyltransferase_28"/>
</dbReference>
<sequence>FQIPAFVSIPLPFYTPTREFPNPTFSGTRLGGRFNLFTYRLMALTSAPFAGLTNQFRVNTLGLAPRSRFASPVITSSGEPVPVLYPYSRHVVPIPADFPAHAHVTGYWFLERSDDWQPQPELTDFLTSGPPPVYVGFGSMSGNKAKQRARIVIDALVQSGQRGILASGWGGLDASDVPENILVVDEAPHDWLFDRVAAVVHHGGAGTTAAGLRAGKPTVICPFLADQPFWGRVVHQLGVGPQPIPQRKLTVARLADAIATAVHDTSMQQRAAELGEKIRAEDGVANAVDIIGTTMGVASRYGPAPTVTASLEAG</sequence>
<dbReference type="GO" id="GO:0008194">
    <property type="term" value="F:UDP-glycosyltransferase activity"/>
    <property type="evidence" value="ECO:0007669"/>
    <property type="project" value="InterPro"/>
</dbReference>